<gene>
    <name evidence="2" type="ORF">MBBTH_05720</name>
</gene>
<keyword evidence="1" id="KW-0812">Transmembrane</keyword>
<evidence type="ECO:0000313" key="3">
    <source>
        <dbReference type="Proteomes" id="UP000251717"/>
    </source>
</evidence>
<dbReference type="OrthoDB" id="387391at2157"/>
<evidence type="ECO:0000256" key="1">
    <source>
        <dbReference type="SAM" id="Phobius"/>
    </source>
</evidence>
<dbReference type="InterPro" id="IPR002798">
    <property type="entry name" value="SpoIIM-like"/>
</dbReference>
<protein>
    <recommendedName>
        <fullName evidence="4">Stage II sporulation protein M</fullName>
    </recommendedName>
</protein>
<feature type="transmembrane region" description="Helical" evidence="1">
    <location>
        <begin position="82"/>
        <end position="106"/>
    </location>
</feature>
<feature type="transmembrane region" description="Helical" evidence="1">
    <location>
        <begin position="126"/>
        <end position="144"/>
    </location>
</feature>
<organism evidence="2 3">
    <name type="scientific">Methanobrevibacter thaueri</name>
    <dbReference type="NCBI Taxonomy" id="190975"/>
    <lineage>
        <taxon>Archaea</taxon>
        <taxon>Methanobacteriati</taxon>
        <taxon>Methanobacteriota</taxon>
        <taxon>Methanomada group</taxon>
        <taxon>Methanobacteria</taxon>
        <taxon>Methanobacteriales</taxon>
        <taxon>Methanobacteriaceae</taxon>
        <taxon>Methanobrevibacter</taxon>
    </lineage>
</organism>
<name>A0A315XNS1_9EURY</name>
<dbReference type="RefSeq" id="WP_116591545.1">
    <property type="nucleotide sequence ID" value="NZ_MZGS01000016.1"/>
</dbReference>
<dbReference type="Proteomes" id="UP000251717">
    <property type="component" value="Unassembled WGS sequence"/>
</dbReference>
<dbReference type="EMBL" id="MZGS01000016">
    <property type="protein sequence ID" value="PWB87985.1"/>
    <property type="molecule type" value="Genomic_DNA"/>
</dbReference>
<dbReference type="Pfam" id="PF01944">
    <property type="entry name" value="SpoIIM"/>
    <property type="match status" value="1"/>
</dbReference>
<comment type="caution">
    <text evidence="2">The sequence shown here is derived from an EMBL/GenBank/DDBJ whole genome shotgun (WGS) entry which is preliminary data.</text>
</comment>
<dbReference type="AlphaFoldDB" id="A0A315XNS1"/>
<evidence type="ECO:0008006" key="4">
    <source>
        <dbReference type="Google" id="ProtNLM"/>
    </source>
</evidence>
<sequence length="197" mass="21809">MNLIDKEFLNRNKKLLLIAFIIVFGSLIVGSIVGYFEAGDSYGEMSEMIAFSHEHNIKTNMSISENATSASEYFVHNFMVDIITMIGGILFSIFSVWNVLSSSFIAGHYIGQDFVFGLVSTLPHGIIEYIATVFALTIAFIITRREINIIKTRSFDGIKTDLKDIVILLVLDIIFLAIAAFIEAHVTPGIVSSVFGI</sequence>
<proteinExistence type="predicted"/>
<feature type="transmembrane region" description="Helical" evidence="1">
    <location>
        <begin position="165"/>
        <end position="182"/>
    </location>
</feature>
<keyword evidence="1" id="KW-1133">Transmembrane helix</keyword>
<keyword evidence="3" id="KW-1185">Reference proteome</keyword>
<evidence type="ECO:0000313" key="2">
    <source>
        <dbReference type="EMBL" id="PWB87985.1"/>
    </source>
</evidence>
<feature type="transmembrane region" description="Helical" evidence="1">
    <location>
        <begin position="15"/>
        <end position="36"/>
    </location>
</feature>
<reference evidence="2 3" key="1">
    <citation type="submission" date="2017-03" db="EMBL/GenBank/DDBJ databases">
        <title>Genome sequence of Methanobrevibacter thaueri.</title>
        <authorList>
            <person name="Poehlein A."/>
            <person name="Seedorf H."/>
            <person name="Daniel R."/>
        </authorList>
    </citation>
    <scope>NUCLEOTIDE SEQUENCE [LARGE SCALE GENOMIC DNA]</scope>
    <source>
        <strain evidence="2 3">DSM 11995</strain>
    </source>
</reference>
<keyword evidence="1" id="KW-0472">Membrane</keyword>
<accession>A0A315XNS1</accession>